<accession>A0AAV2IQH5</accession>
<evidence type="ECO:0000256" key="1">
    <source>
        <dbReference type="SAM" id="MobiDB-lite"/>
    </source>
</evidence>
<gene>
    <name evidence="2" type="ORF">GSLYS_00021665001</name>
</gene>
<keyword evidence="3" id="KW-1185">Reference proteome</keyword>
<protein>
    <submittedName>
        <fullName evidence="2">Uncharacterized protein</fullName>
    </submittedName>
</protein>
<proteinExistence type="predicted"/>
<feature type="compositionally biased region" description="Acidic residues" evidence="1">
    <location>
        <begin position="1"/>
        <end position="20"/>
    </location>
</feature>
<dbReference type="AlphaFoldDB" id="A0AAV2IQH5"/>
<feature type="region of interest" description="Disordered" evidence="1">
    <location>
        <begin position="66"/>
        <end position="94"/>
    </location>
</feature>
<evidence type="ECO:0000313" key="3">
    <source>
        <dbReference type="Proteomes" id="UP001497497"/>
    </source>
</evidence>
<dbReference type="EMBL" id="CAXITT010001293">
    <property type="protein sequence ID" value="CAL1548348.1"/>
    <property type="molecule type" value="Genomic_DNA"/>
</dbReference>
<evidence type="ECO:0000313" key="2">
    <source>
        <dbReference type="EMBL" id="CAL1548348.1"/>
    </source>
</evidence>
<reference evidence="2 3" key="1">
    <citation type="submission" date="2024-04" db="EMBL/GenBank/DDBJ databases">
        <authorList>
            <consortium name="Genoscope - CEA"/>
            <person name="William W."/>
        </authorList>
    </citation>
    <scope>NUCLEOTIDE SEQUENCE [LARGE SCALE GENOMIC DNA]</scope>
</reference>
<organism evidence="2 3">
    <name type="scientific">Lymnaea stagnalis</name>
    <name type="common">Great pond snail</name>
    <name type="synonym">Helix stagnalis</name>
    <dbReference type="NCBI Taxonomy" id="6523"/>
    <lineage>
        <taxon>Eukaryota</taxon>
        <taxon>Metazoa</taxon>
        <taxon>Spiralia</taxon>
        <taxon>Lophotrochozoa</taxon>
        <taxon>Mollusca</taxon>
        <taxon>Gastropoda</taxon>
        <taxon>Heterobranchia</taxon>
        <taxon>Euthyneura</taxon>
        <taxon>Panpulmonata</taxon>
        <taxon>Hygrophila</taxon>
        <taxon>Lymnaeoidea</taxon>
        <taxon>Lymnaeidae</taxon>
        <taxon>Lymnaea</taxon>
    </lineage>
</organism>
<sequence length="116" mass="12638">MEDDDDETDNENGADGDDEVADRVAQMLDNQKCYIQMCKNSSQILQMLSQLNQGVSCSTQVLELQSVSEESDSSRSSTSSASSSPTSMSDEPPLVIWAEPIMTCQLISTTNQHHGC</sequence>
<feature type="non-terminal residue" evidence="2">
    <location>
        <position position="116"/>
    </location>
</feature>
<feature type="compositionally biased region" description="Low complexity" evidence="1">
    <location>
        <begin position="74"/>
        <end position="89"/>
    </location>
</feature>
<dbReference type="Proteomes" id="UP001497497">
    <property type="component" value="Unassembled WGS sequence"/>
</dbReference>
<feature type="region of interest" description="Disordered" evidence="1">
    <location>
        <begin position="1"/>
        <end position="21"/>
    </location>
</feature>
<comment type="caution">
    <text evidence="2">The sequence shown here is derived from an EMBL/GenBank/DDBJ whole genome shotgun (WGS) entry which is preliminary data.</text>
</comment>
<name>A0AAV2IQH5_LYMST</name>